<comment type="similarity">
    <text evidence="1">Belongs to the asaB hydroxylase/desaturase family.</text>
</comment>
<dbReference type="PANTHER" id="PTHR34598:SF3">
    <property type="entry name" value="OXIDOREDUCTASE AN1597"/>
    <property type="match status" value="1"/>
</dbReference>
<comment type="caution">
    <text evidence="2">The sequence shown here is derived from an EMBL/GenBank/DDBJ whole genome shotgun (WGS) entry which is preliminary data.</text>
</comment>
<evidence type="ECO:0008006" key="4">
    <source>
        <dbReference type="Google" id="ProtNLM"/>
    </source>
</evidence>
<evidence type="ECO:0000313" key="3">
    <source>
        <dbReference type="Proteomes" id="UP001174936"/>
    </source>
</evidence>
<evidence type="ECO:0000313" key="2">
    <source>
        <dbReference type="EMBL" id="KAK0647087.1"/>
    </source>
</evidence>
<dbReference type="InterPro" id="IPR044053">
    <property type="entry name" value="AsaB-like"/>
</dbReference>
<dbReference type="Proteomes" id="UP001174936">
    <property type="component" value="Unassembled WGS sequence"/>
</dbReference>
<dbReference type="PANTHER" id="PTHR34598">
    <property type="entry name" value="BLL6449 PROTEIN"/>
    <property type="match status" value="1"/>
</dbReference>
<dbReference type="GO" id="GO:0016491">
    <property type="term" value="F:oxidoreductase activity"/>
    <property type="evidence" value="ECO:0007669"/>
    <property type="project" value="InterPro"/>
</dbReference>
<accession>A0AA39Y6R9</accession>
<evidence type="ECO:0000256" key="1">
    <source>
        <dbReference type="ARBA" id="ARBA00023604"/>
    </source>
</evidence>
<dbReference type="AlphaFoldDB" id="A0AA39Y6R9"/>
<dbReference type="EMBL" id="JAULSV010000004">
    <property type="protein sequence ID" value="KAK0647087.1"/>
    <property type="molecule type" value="Genomic_DNA"/>
</dbReference>
<name>A0AA39Y6R9_9PEZI</name>
<gene>
    <name evidence="2" type="ORF">B0T16DRAFT_172469</name>
</gene>
<organism evidence="2 3">
    <name type="scientific">Cercophora newfieldiana</name>
    <dbReference type="NCBI Taxonomy" id="92897"/>
    <lineage>
        <taxon>Eukaryota</taxon>
        <taxon>Fungi</taxon>
        <taxon>Dikarya</taxon>
        <taxon>Ascomycota</taxon>
        <taxon>Pezizomycotina</taxon>
        <taxon>Sordariomycetes</taxon>
        <taxon>Sordariomycetidae</taxon>
        <taxon>Sordariales</taxon>
        <taxon>Lasiosphaeriaceae</taxon>
        <taxon>Cercophora</taxon>
    </lineage>
</organism>
<reference evidence="2" key="1">
    <citation type="submission" date="2023-06" db="EMBL/GenBank/DDBJ databases">
        <title>Genome-scale phylogeny and comparative genomics of the fungal order Sordariales.</title>
        <authorList>
            <consortium name="Lawrence Berkeley National Laboratory"/>
            <person name="Hensen N."/>
            <person name="Bonometti L."/>
            <person name="Westerberg I."/>
            <person name="Brannstrom I.O."/>
            <person name="Guillou S."/>
            <person name="Cros-Aarteil S."/>
            <person name="Calhoun S."/>
            <person name="Haridas S."/>
            <person name="Kuo A."/>
            <person name="Mondo S."/>
            <person name="Pangilinan J."/>
            <person name="Riley R."/>
            <person name="Labutti K."/>
            <person name="Andreopoulos B."/>
            <person name="Lipzen A."/>
            <person name="Chen C."/>
            <person name="Yanf M."/>
            <person name="Daum C."/>
            <person name="Ng V."/>
            <person name="Clum A."/>
            <person name="Steindorff A."/>
            <person name="Ohm R."/>
            <person name="Martin F."/>
            <person name="Silar P."/>
            <person name="Natvig D."/>
            <person name="Lalanne C."/>
            <person name="Gautier V."/>
            <person name="Ament-Velasquez S.L."/>
            <person name="Kruys A."/>
            <person name="Hutchinson M.I."/>
            <person name="Powell A.J."/>
            <person name="Barry K."/>
            <person name="Miller A.N."/>
            <person name="Grigoriev I.V."/>
            <person name="Debuchy R."/>
            <person name="Gladieux P."/>
            <person name="Thoren M.H."/>
            <person name="Johannesson H."/>
        </authorList>
    </citation>
    <scope>NUCLEOTIDE SEQUENCE</scope>
    <source>
        <strain evidence="2">SMH2532-1</strain>
    </source>
</reference>
<dbReference type="NCBIfam" id="NF041278">
    <property type="entry name" value="CmcJ_NvfI_EfuI"/>
    <property type="match status" value="1"/>
</dbReference>
<keyword evidence="3" id="KW-1185">Reference proteome</keyword>
<sequence length="291" mass="33700">MINDISATLEFLEDNELYKTQRPYILTPHGHGLDQFGESNGLSLNTVRLINGEVVVRDIRGQNDFTLQDAGFEVINNETRNKALDFIPDEARKDYARETEEFWKERLGAEYVLTYNVRLRRNGYWDPNEPVNTAARGWIDPPAKGIHVDLTFEQAAVLISNHLTEQGKTEYLEEGYRYRIVNTWRPLIPFIEDNPLAVCDTRSIEPNDLVLTDRIFPNNEYTLYLVKHSQKQRWHYLSKQTPSEMTLMMMYDSKPGAARFCAHGSFKNPMAPKDAVPRRSIETRSLVVTKE</sequence>
<proteinExistence type="inferred from homology"/>
<protein>
    <recommendedName>
        <fullName evidence="4">Methyltransferase</fullName>
    </recommendedName>
</protein>